<proteinExistence type="predicted"/>
<evidence type="ECO:0000256" key="1">
    <source>
        <dbReference type="ARBA" id="ARBA00023284"/>
    </source>
</evidence>
<dbReference type="SUPFAM" id="SSF52833">
    <property type="entry name" value="Thioredoxin-like"/>
    <property type="match status" value="1"/>
</dbReference>
<dbReference type="PANTHER" id="PTHR36417:SF2">
    <property type="entry name" value="SELENOPROTEIN DOMAIN PROTEIN (AFU_ORTHOLOGUE AFUA_1G05220)"/>
    <property type="match status" value="1"/>
</dbReference>
<accession>A0A382NXY3</accession>
<protein>
    <recommendedName>
        <fullName evidence="3">SelT/selW/selH selenoprotein domain-containing protein</fullName>
    </recommendedName>
</protein>
<keyword evidence="1" id="KW-0676">Redox-active center</keyword>
<dbReference type="Pfam" id="PF10262">
    <property type="entry name" value="Rdx"/>
    <property type="match status" value="1"/>
</dbReference>
<reference evidence="2" key="1">
    <citation type="submission" date="2018-05" db="EMBL/GenBank/DDBJ databases">
        <authorList>
            <person name="Lanie J.A."/>
            <person name="Ng W.-L."/>
            <person name="Kazmierczak K.M."/>
            <person name="Andrzejewski T.M."/>
            <person name="Davidsen T.M."/>
            <person name="Wayne K.J."/>
            <person name="Tettelin H."/>
            <person name="Glass J.I."/>
            <person name="Rusch D."/>
            <person name="Podicherti R."/>
            <person name="Tsui H.-C.T."/>
            <person name="Winkler M.E."/>
        </authorList>
    </citation>
    <scope>NUCLEOTIDE SEQUENCE</scope>
</reference>
<dbReference type="InterPro" id="IPR011893">
    <property type="entry name" value="Selenoprotein_Rdx-typ"/>
</dbReference>
<name>A0A382NXY3_9ZZZZ</name>
<gene>
    <name evidence="2" type="ORF">METZ01_LOCUS318790</name>
</gene>
<dbReference type="Gene3D" id="3.40.30.10">
    <property type="entry name" value="Glutaredoxin"/>
    <property type="match status" value="1"/>
</dbReference>
<dbReference type="PANTHER" id="PTHR36417">
    <property type="entry name" value="SELENOPROTEIN DOMAIN PROTEIN (AFU_ORTHOLOGUE AFUA_1G05220)"/>
    <property type="match status" value="1"/>
</dbReference>
<evidence type="ECO:0008006" key="3">
    <source>
        <dbReference type="Google" id="ProtNLM"/>
    </source>
</evidence>
<sequence>MAQELLYTFADELGEVSLVPEREVAGLFRIELDGDLLWCRKRDGGFPDVKALKQRVRDQIAPERDLGHVDG</sequence>
<dbReference type="EMBL" id="UINC01103502">
    <property type="protein sequence ID" value="SVC65936.1"/>
    <property type="molecule type" value="Genomic_DNA"/>
</dbReference>
<evidence type="ECO:0000313" key="2">
    <source>
        <dbReference type="EMBL" id="SVC65936.1"/>
    </source>
</evidence>
<organism evidence="2">
    <name type="scientific">marine metagenome</name>
    <dbReference type="NCBI Taxonomy" id="408172"/>
    <lineage>
        <taxon>unclassified sequences</taxon>
        <taxon>metagenomes</taxon>
        <taxon>ecological metagenomes</taxon>
    </lineage>
</organism>
<dbReference type="AlphaFoldDB" id="A0A382NXY3"/>
<dbReference type="InterPro" id="IPR036249">
    <property type="entry name" value="Thioredoxin-like_sf"/>
</dbReference>